<dbReference type="Proteomes" id="UP000292927">
    <property type="component" value="Unassembled WGS sequence"/>
</dbReference>
<dbReference type="GO" id="GO:0003690">
    <property type="term" value="F:double-stranded DNA binding"/>
    <property type="evidence" value="ECO:0007669"/>
    <property type="project" value="InterPro"/>
</dbReference>
<dbReference type="OrthoDB" id="1708261at2"/>
<dbReference type="AlphaFoldDB" id="A0A4Q7PPC9"/>
<dbReference type="EMBL" id="SGXF01000001">
    <property type="protein sequence ID" value="RZT02345.1"/>
    <property type="molecule type" value="Genomic_DNA"/>
</dbReference>
<evidence type="ECO:0000313" key="2">
    <source>
        <dbReference type="EMBL" id="RZT02345.1"/>
    </source>
</evidence>
<name>A0A4Q7PPC9_9FIRM</name>
<dbReference type="Gene3D" id="6.10.10.80">
    <property type="entry name" value="Small, acid-soluble spore protein, alpha/beta type-like"/>
    <property type="match status" value="1"/>
</dbReference>
<dbReference type="InterPro" id="IPR001448">
    <property type="entry name" value="SASP_alpha/beta-type"/>
</dbReference>
<organism evidence="2 3">
    <name type="scientific">Cuneatibacter caecimuris</name>
    <dbReference type="NCBI Taxonomy" id="1796618"/>
    <lineage>
        <taxon>Bacteria</taxon>
        <taxon>Bacillati</taxon>
        <taxon>Bacillota</taxon>
        <taxon>Clostridia</taxon>
        <taxon>Lachnospirales</taxon>
        <taxon>Lachnospiraceae</taxon>
        <taxon>Cuneatibacter</taxon>
    </lineage>
</organism>
<comment type="caution">
    <text evidence="2">The sequence shown here is derived from an EMBL/GenBank/DDBJ whole genome shotgun (WGS) entry which is preliminary data.</text>
</comment>
<accession>A0A4Q7PPC9</accession>
<evidence type="ECO:0000256" key="1">
    <source>
        <dbReference type="ARBA" id="ARBA00003863"/>
    </source>
</evidence>
<gene>
    <name evidence="2" type="ORF">EV209_0458</name>
</gene>
<reference evidence="2 3" key="1">
    <citation type="submission" date="2019-02" db="EMBL/GenBank/DDBJ databases">
        <title>Genomic Encyclopedia of Type Strains, Phase IV (KMG-IV): sequencing the most valuable type-strain genomes for metagenomic binning, comparative biology and taxonomic classification.</title>
        <authorList>
            <person name="Goeker M."/>
        </authorList>
    </citation>
    <scope>NUCLEOTIDE SEQUENCE [LARGE SCALE GENOMIC DNA]</scope>
    <source>
        <strain evidence="2 3">DSM 29486</strain>
    </source>
</reference>
<sequence length="73" mass="8229">MPKKKNKPIDLRNLTPQEQLKLEIAQEIGVFDKVVAGGWRCLSAKESGRIGGLMTRKKRELQEKALDKGPVEK</sequence>
<keyword evidence="3" id="KW-1185">Reference proteome</keyword>
<dbReference type="RefSeq" id="WP_130432641.1">
    <property type="nucleotide sequence ID" value="NZ_SGXF01000001.1"/>
</dbReference>
<proteinExistence type="predicted"/>
<dbReference type="InterPro" id="IPR038300">
    <property type="entry name" value="SASP_sf_alpha/beta"/>
</dbReference>
<protein>
    <submittedName>
        <fullName evidence="2">Small acid-soluble spore protein alpha/beta type</fullName>
    </submittedName>
</protein>
<comment type="function">
    <text evidence="1">SASP are bound to spore DNA. They are double-stranded DNA-binding proteins that cause DNA to change to an a-like conformation. They protect the DNA backbone from chemical and enzymatic cleavage and are thus involved in dormant spore's high resistance to UV light.</text>
</comment>
<dbReference type="GO" id="GO:0006265">
    <property type="term" value="P:DNA topological change"/>
    <property type="evidence" value="ECO:0007669"/>
    <property type="project" value="InterPro"/>
</dbReference>
<dbReference type="Pfam" id="PF00269">
    <property type="entry name" value="SASP"/>
    <property type="match status" value="1"/>
</dbReference>
<evidence type="ECO:0000313" key="3">
    <source>
        <dbReference type="Proteomes" id="UP000292927"/>
    </source>
</evidence>